<reference evidence="2 3" key="1">
    <citation type="submission" date="2017-10" db="EMBL/GenBank/DDBJ databases">
        <title>Comparative genomics in systemic dimorphic fungi from Ajellomycetaceae.</title>
        <authorList>
            <person name="Munoz J.F."/>
            <person name="Mcewen J.G."/>
            <person name="Clay O.K."/>
            <person name="Cuomo C.A."/>
        </authorList>
    </citation>
    <scope>NUCLEOTIDE SEQUENCE [LARGE SCALE GENOMIC DNA]</scope>
    <source>
        <strain evidence="2 3">UAMH4076</strain>
    </source>
</reference>
<evidence type="ECO:0000313" key="3">
    <source>
        <dbReference type="Proteomes" id="UP000226031"/>
    </source>
</evidence>
<feature type="domain" description="Aminoglycoside phosphotransferase" evidence="1">
    <location>
        <begin position="63"/>
        <end position="264"/>
    </location>
</feature>
<protein>
    <recommendedName>
        <fullName evidence="1">Aminoglycoside phosphotransferase domain-containing protein</fullName>
    </recommendedName>
</protein>
<dbReference type="STRING" id="73230.A0A2B7ZGX4"/>
<dbReference type="Pfam" id="PF01636">
    <property type="entry name" value="APH"/>
    <property type="match status" value="1"/>
</dbReference>
<comment type="caution">
    <text evidence="2">The sequence shown here is derived from an EMBL/GenBank/DDBJ whole genome shotgun (WGS) entry which is preliminary data.</text>
</comment>
<dbReference type="InterPro" id="IPR011009">
    <property type="entry name" value="Kinase-like_dom_sf"/>
</dbReference>
<evidence type="ECO:0000313" key="2">
    <source>
        <dbReference type="EMBL" id="PGH32413.1"/>
    </source>
</evidence>
<dbReference type="AlphaFoldDB" id="A0A2B7ZGX4"/>
<dbReference type="VEuPathDB" id="FungiDB:EMCG_04595"/>
<organism evidence="2 3">
    <name type="scientific">[Emmonsia] crescens</name>
    <dbReference type="NCBI Taxonomy" id="73230"/>
    <lineage>
        <taxon>Eukaryota</taxon>
        <taxon>Fungi</taxon>
        <taxon>Dikarya</taxon>
        <taxon>Ascomycota</taxon>
        <taxon>Pezizomycotina</taxon>
        <taxon>Eurotiomycetes</taxon>
        <taxon>Eurotiomycetidae</taxon>
        <taxon>Onygenales</taxon>
        <taxon>Ajellomycetaceae</taxon>
        <taxon>Emergomyces</taxon>
    </lineage>
</organism>
<dbReference type="InterPro" id="IPR051678">
    <property type="entry name" value="AGP_Transferase"/>
</dbReference>
<sequence length="302" mass="34815">MWEPVTLPFKNDSLSLLTLPTLPTPDEIRACPNILWERFGFVSKVVAINDEIVVKFGTSLNASEGQALIYLERHVPTVPAPRLYAMYRDSNQLFLVMQRAPGVPLNSIWPSLTKSEKDGVVAKLRRAFDALRQAECPWPDFYGSLDSSGVHHYLFWCQEGSRKHLGPFYGEAAFVEGLISNYRTLIERRGCPDFKTRAYETYLTSVLKGHRPTLTHGDVHMKNIVVAENASRRDDQGMRSFDVVLVDWEAAGWYPDFWEIFCAASSHLFLSWEDEWCWRIHEFLEVWAAEMATMYLINKDWI</sequence>
<dbReference type="EMBL" id="PDND01000093">
    <property type="protein sequence ID" value="PGH32413.1"/>
    <property type="molecule type" value="Genomic_DNA"/>
</dbReference>
<dbReference type="Gene3D" id="3.90.1200.10">
    <property type="match status" value="1"/>
</dbReference>
<dbReference type="Proteomes" id="UP000226031">
    <property type="component" value="Unassembled WGS sequence"/>
</dbReference>
<dbReference type="PANTHER" id="PTHR21310">
    <property type="entry name" value="AMINOGLYCOSIDE PHOSPHOTRANSFERASE-RELATED-RELATED"/>
    <property type="match status" value="1"/>
</dbReference>
<accession>A0A2B7ZGX4</accession>
<dbReference type="SUPFAM" id="SSF56112">
    <property type="entry name" value="Protein kinase-like (PK-like)"/>
    <property type="match status" value="1"/>
</dbReference>
<dbReference type="InterPro" id="IPR002575">
    <property type="entry name" value="Aminoglycoside_PTrfase"/>
</dbReference>
<evidence type="ECO:0000259" key="1">
    <source>
        <dbReference type="Pfam" id="PF01636"/>
    </source>
</evidence>
<keyword evidence="3" id="KW-1185">Reference proteome</keyword>
<dbReference type="PANTHER" id="PTHR21310:SF48">
    <property type="entry name" value="AMINOGLYCOSIDE PHOSPHOTRANSFERASE DOMAIN-CONTAINING PROTEIN"/>
    <property type="match status" value="1"/>
</dbReference>
<name>A0A2B7ZGX4_9EURO</name>
<gene>
    <name evidence="2" type="ORF">GX50_04777</name>
</gene>
<proteinExistence type="predicted"/>